<sequence length="44" mass="4882">MMNDDMFEFDIDAQLEQAEAKAAEKANEVPADISDEADCESCKI</sequence>
<feature type="region of interest" description="Disordered" evidence="1">
    <location>
        <begin position="21"/>
        <end position="44"/>
    </location>
</feature>
<evidence type="ECO:0000313" key="2">
    <source>
        <dbReference type="EMBL" id="XBV46714.1"/>
    </source>
</evidence>
<proteinExistence type="predicted"/>
<evidence type="ECO:0008006" key="3">
    <source>
        <dbReference type="Google" id="ProtNLM"/>
    </source>
</evidence>
<name>A0AAU7U1N5_9GAMM</name>
<accession>A0AAU7U1N5</accession>
<organism evidence="2">
    <name type="scientific">Pantoea sp. BJ2</name>
    <dbReference type="NCBI Taxonomy" id="3141322"/>
    <lineage>
        <taxon>Bacteria</taxon>
        <taxon>Pseudomonadati</taxon>
        <taxon>Pseudomonadota</taxon>
        <taxon>Gammaproteobacteria</taxon>
        <taxon>Enterobacterales</taxon>
        <taxon>Erwiniaceae</taxon>
        <taxon>Pantoea</taxon>
    </lineage>
</organism>
<dbReference type="EMBL" id="CP158292">
    <property type="protein sequence ID" value="XBV46714.1"/>
    <property type="molecule type" value="Genomic_DNA"/>
</dbReference>
<reference evidence="2" key="1">
    <citation type="submission" date="2024-06" db="EMBL/GenBank/DDBJ databases">
        <title>Multiomics insights into the TNT degradation mechanism by Pantoea sp. BJ2 isolated from an ammunition destruction site.</title>
        <authorList>
            <person name="Luo J."/>
        </authorList>
    </citation>
    <scope>NUCLEOTIDE SEQUENCE</scope>
    <source>
        <strain evidence="2">BJ2</strain>
    </source>
</reference>
<dbReference type="AlphaFoldDB" id="A0AAU7U1N5"/>
<dbReference type="RefSeq" id="WP_350262020.1">
    <property type="nucleotide sequence ID" value="NZ_CP158292.1"/>
</dbReference>
<evidence type="ECO:0000256" key="1">
    <source>
        <dbReference type="SAM" id="MobiDB-lite"/>
    </source>
</evidence>
<gene>
    <name evidence="2" type="ORF">AAF463_12065</name>
</gene>
<feature type="compositionally biased region" description="Acidic residues" evidence="1">
    <location>
        <begin position="33"/>
        <end position="44"/>
    </location>
</feature>
<protein>
    <recommendedName>
        <fullName evidence="3">Conjugal transfer protein TraD</fullName>
    </recommendedName>
</protein>